<sequence length="238" mass="26794">MPAHRHPQTARSHAPGKHYKASIIVISSDEEDEPVSVPKRGSRRSRRSRAEGEILEISEDTSVKVEEQELEDLRRRCHELEQERDMLRNDNRHLSASMNQLKANTKQNTLSISALDDAICCDVCTHTMWSPYLLSNCGHTFCQGCLTDWFNTTLAHHRQIGARGMAPYTCPSCRLPARTPPAQNFSLKRIARFAAESRGESSPRKPQAPPPPPMPPTRGRGGARRDYPPGPFDVFFGR</sequence>
<feature type="region of interest" description="Disordered" evidence="6">
    <location>
        <begin position="1"/>
        <end position="52"/>
    </location>
</feature>
<dbReference type="InterPro" id="IPR013083">
    <property type="entry name" value="Znf_RING/FYVE/PHD"/>
</dbReference>
<evidence type="ECO:0000256" key="1">
    <source>
        <dbReference type="ARBA" id="ARBA00022723"/>
    </source>
</evidence>
<evidence type="ECO:0000256" key="4">
    <source>
        <dbReference type="PROSITE-ProRule" id="PRU00175"/>
    </source>
</evidence>
<evidence type="ECO:0000256" key="2">
    <source>
        <dbReference type="ARBA" id="ARBA00022771"/>
    </source>
</evidence>
<dbReference type="InterPro" id="IPR017907">
    <property type="entry name" value="Znf_RING_CS"/>
</dbReference>
<keyword evidence="1" id="KW-0479">Metal-binding</keyword>
<dbReference type="PROSITE" id="PS00518">
    <property type="entry name" value="ZF_RING_1"/>
    <property type="match status" value="1"/>
</dbReference>
<organism evidence="8 9">
    <name type="scientific">Russula ochroleuca</name>
    <dbReference type="NCBI Taxonomy" id="152965"/>
    <lineage>
        <taxon>Eukaryota</taxon>
        <taxon>Fungi</taxon>
        <taxon>Dikarya</taxon>
        <taxon>Basidiomycota</taxon>
        <taxon>Agaricomycotina</taxon>
        <taxon>Agaricomycetes</taxon>
        <taxon>Russulales</taxon>
        <taxon>Russulaceae</taxon>
        <taxon>Russula</taxon>
    </lineage>
</organism>
<dbReference type="Proteomes" id="UP000759537">
    <property type="component" value="Unassembled WGS sequence"/>
</dbReference>
<keyword evidence="9" id="KW-1185">Reference proteome</keyword>
<proteinExistence type="predicted"/>
<gene>
    <name evidence="8" type="ORF">DFH94DRAFT_727327</name>
</gene>
<evidence type="ECO:0000313" key="8">
    <source>
        <dbReference type="EMBL" id="KAF8482473.1"/>
    </source>
</evidence>
<keyword evidence="5" id="KW-0175">Coiled coil</keyword>
<dbReference type="EMBL" id="WHVB01000005">
    <property type="protein sequence ID" value="KAF8482473.1"/>
    <property type="molecule type" value="Genomic_DNA"/>
</dbReference>
<reference evidence="8" key="1">
    <citation type="submission" date="2019-10" db="EMBL/GenBank/DDBJ databases">
        <authorList>
            <consortium name="DOE Joint Genome Institute"/>
            <person name="Kuo A."/>
            <person name="Miyauchi S."/>
            <person name="Kiss E."/>
            <person name="Drula E."/>
            <person name="Kohler A."/>
            <person name="Sanchez-Garcia M."/>
            <person name="Andreopoulos B."/>
            <person name="Barry K.W."/>
            <person name="Bonito G."/>
            <person name="Buee M."/>
            <person name="Carver A."/>
            <person name="Chen C."/>
            <person name="Cichocki N."/>
            <person name="Clum A."/>
            <person name="Culley D."/>
            <person name="Crous P.W."/>
            <person name="Fauchery L."/>
            <person name="Girlanda M."/>
            <person name="Hayes R."/>
            <person name="Keri Z."/>
            <person name="LaButti K."/>
            <person name="Lipzen A."/>
            <person name="Lombard V."/>
            <person name="Magnuson J."/>
            <person name="Maillard F."/>
            <person name="Morin E."/>
            <person name="Murat C."/>
            <person name="Nolan M."/>
            <person name="Ohm R."/>
            <person name="Pangilinan J."/>
            <person name="Pereira M."/>
            <person name="Perotto S."/>
            <person name="Peter M."/>
            <person name="Riley R."/>
            <person name="Sitrit Y."/>
            <person name="Stielow B."/>
            <person name="Szollosi G."/>
            <person name="Zifcakova L."/>
            <person name="Stursova M."/>
            <person name="Spatafora J.W."/>
            <person name="Tedersoo L."/>
            <person name="Vaario L.-M."/>
            <person name="Yamada A."/>
            <person name="Yan M."/>
            <person name="Wang P."/>
            <person name="Xu J."/>
            <person name="Bruns T."/>
            <person name="Baldrian P."/>
            <person name="Vilgalys R."/>
            <person name="Henrissat B."/>
            <person name="Grigoriev I.V."/>
            <person name="Hibbett D."/>
            <person name="Nagy L.G."/>
            <person name="Martin F.M."/>
        </authorList>
    </citation>
    <scope>NUCLEOTIDE SEQUENCE</scope>
    <source>
        <strain evidence="8">Prilba</strain>
    </source>
</reference>
<dbReference type="InterPro" id="IPR001841">
    <property type="entry name" value="Znf_RING"/>
</dbReference>
<accession>A0A9P5MZB7</accession>
<evidence type="ECO:0000313" key="9">
    <source>
        <dbReference type="Proteomes" id="UP000759537"/>
    </source>
</evidence>
<dbReference type="Pfam" id="PF00097">
    <property type="entry name" value="zf-C3HC4"/>
    <property type="match status" value="1"/>
</dbReference>
<keyword evidence="3" id="KW-0862">Zinc</keyword>
<dbReference type="SMART" id="SM00184">
    <property type="entry name" value="RING"/>
    <property type="match status" value="1"/>
</dbReference>
<feature type="compositionally biased region" description="Basic residues" evidence="6">
    <location>
        <begin position="1"/>
        <end position="20"/>
    </location>
</feature>
<reference evidence="8" key="2">
    <citation type="journal article" date="2020" name="Nat. Commun.">
        <title>Large-scale genome sequencing of mycorrhizal fungi provides insights into the early evolution of symbiotic traits.</title>
        <authorList>
            <person name="Miyauchi S."/>
            <person name="Kiss E."/>
            <person name="Kuo A."/>
            <person name="Drula E."/>
            <person name="Kohler A."/>
            <person name="Sanchez-Garcia M."/>
            <person name="Morin E."/>
            <person name="Andreopoulos B."/>
            <person name="Barry K.W."/>
            <person name="Bonito G."/>
            <person name="Buee M."/>
            <person name="Carver A."/>
            <person name="Chen C."/>
            <person name="Cichocki N."/>
            <person name="Clum A."/>
            <person name="Culley D."/>
            <person name="Crous P.W."/>
            <person name="Fauchery L."/>
            <person name="Girlanda M."/>
            <person name="Hayes R.D."/>
            <person name="Keri Z."/>
            <person name="LaButti K."/>
            <person name="Lipzen A."/>
            <person name="Lombard V."/>
            <person name="Magnuson J."/>
            <person name="Maillard F."/>
            <person name="Murat C."/>
            <person name="Nolan M."/>
            <person name="Ohm R.A."/>
            <person name="Pangilinan J."/>
            <person name="Pereira M.F."/>
            <person name="Perotto S."/>
            <person name="Peter M."/>
            <person name="Pfister S."/>
            <person name="Riley R."/>
            <person name="Sitrit Y."/>
            <person name="Stielow J.B."/>
            <person name="Szollosi G."/>
            <person name="Zifcakova L."/>
            <person name="Stursova M."/>
            <person name="Spatafora J.W."/>
            <person name="Tedersoo L."/>
            <person name="Vaario L.M."/>
            <person name="Yamada A."/>
            <person name="Yan M."/>
            <person name="Wang P."/>
            <person name="Xu J."/>
            <person name="Bruns T."/>
            <person name="Baldrian P."/>
            <person name="Vilgalys R."/>
            <person name="Dunand C."/>
            <person name="Henrissat B."/>
            <person name="Grigoriev I.V."/>
            <person name="Hibbett D."/>
            <person name="Nagy L.G."/>
            <person name="Martin F.M."/>
        </authorList>
    </citation>
    <scope>NUCLEOTIDE SEQUENCE</scope>
    <source>
        <strain evidence="8">Prilba</strain>
    </source>
</reference>
<dbReference type="InterPro" id="IPR018957">
    <property type="entry name" value="Znf_C3HC4_RING-type"/>
</dbReference>
<name>A0A9P5MZB7_9AGAM</name>
<evidence type="ECO:0000256" key="6">
    <source>
        <dbReference type="SAM" id="MobiDB-lite"/>
    </source>
</evidence>
<keyword evidence="2 4" id="KW-0863">Zinc-finger</keyword>
<dbReference type="OrthoDB" id="3219336at2759"/>
<dbReference type="SUPFAM" id="SSF57850">
    <property type="entry name" value="RING/U-box"/>
    <property type="match status" value="1"/>
</dbReference>
<feature type="domain" description="RING-type" evidence="7">
    <location>
        <begin position="121"/>
        <end position="174"/>
    </location>
</feature>
<comment type="caution">
    <text evidence="8">The sequence shown here is derived from an EMBL/GenBank/DDBJ whole genome shotgun (WGS) entry which is preliminary data.</text>
</comment>
<feature type="coiled-coil region" evidence="5">
    <location>
        <begin position="63"/>
        <end position="104"/>
    </location>
</feature>
<dbReference type="Gene3D" id="3.30.40.10">
    <property type="entry name" value="Zinc/RING finger domain, C3HC4 (zinc finger)"/>
    <property type="match status" value="1"/>
</dbReference>
<evidence type="ECO:0000259" key="7">
    <source>
        <dbReference type="PROSITE" id="PS50089"/>
    </source>
</evidence>
<dbReference type="GO" id="GO:0008270">
    <property type="term" value="F:zinc ion binding"/>
    <property type="evidence" value="ECO:0007669"/>
    <property type="project" value="UniProtKB-KW"/>
</dbReference>
<protein>
    <recommendedName>
        <fullName evidence="7">RING-type domain-containing protein</fullName>
    </recommendedName>
</protein>
<dbReference type="PROSITE" id="PS50089">
    <property type="entry name" value="ZF_RING_2"/>
    <property type="match status" value="1"/>
</dbReference>
<evidence type="ECO:0000256" key="5">
    <source>
        <dbReference type="SAM" id="Coils"/>
    </source>
</evidence>
<feature type="region of interest" description="Disordered" evidence="6">
    <location>
        <begin position="193"/>
        <end position="238"/>
    </location>
</feature>
<evidence type="ECO:0000256" key="3">
    <source>
        <dbReference type="ARBA" id="ARBA00022833"/>
    </source>
</evidence>
<dbReference type="AlphaFoldDB" id="A0A9P5MZB7"/>
<feature type="compositionally biased region" description="Pro residues" evidence="6">
    <location>
        <begin position="206"/>
        <end position="216"/>
    </location>
</feature>